<gene>
    <name evidence="2" type="ORF">FOXB_06624</name>
</gene>
<feature type="region of interest" description="Disordered" evidence="1">
    <location>
        <begin position="35"/>
        <end position="75"/>
    </location>
</feature>
<proteinExistence type="predicted"/>
<reference evidence="2" key="1">
    <citation type="journal article" date="2012" name="Mol. Plant Microbe Interact.">
        <title>A highly conserved effector in Fusarium oxysporum is required for full virulence on Arabidopsis.</title>
        <authorList>
            <person name="Thatcher L.F."/>
            <person name="Gardiner D.M."/>
            <person name="Kazan K."/>
            <person name="Manners J."/>
        </authorList>
    </citation>
    <scope>NUCLEOTIDE SEQUENCE [LARGE SCALE GENOMIC DNA]</scope>
    <source>
        <strain evidence="2">Fo5176</strain>
    </source>
</reference>
<comment type="caution">
    <text evidence="2">The sequence shown here is derived from an EMBL/GenBank/DDBJ whole genome shotgun (WGS) entry which is preliminary data.</text>
</comment>
<organism evidence="2">
    <name type="scientific">Fusarium oxysporum (strain Fo5176)</name>
    <name type="common">Fusarium vascular wilt</name>
    <dbReference type="NCBI Taxonomy" id="660025"/>
    <lineage>
        <taxon>Eukaryota</taxon>
        <taxon>Fungi</taxon>
        <taxon>Dikarya</taxon>
        <taxon>Ascomycota</taxon>
        <taxon>Pezizomycotina</taxon>
        <taxon>Sordariomycetes</taxon>
        <taxon>Hypocreomycetidae</taxon>
        <taxon>Hypocreales</taxon>
        <taxon>Nectriaceae</taxon>
        <taxon>Fusarium</taxon>
        <taxon>Fusarium oxysporum species complex</taxon>
    </lineage>
</organism>
<dbReference type="EMBL" id="AFQF01002021">
    <property type="protein sequence ID" value="EGU82821.1"/>
    <property type="molecule type" value="Genomic_DNA"/>
</dbReference>
<sequence length="75" mass="8004">MAEESQWPALILPGFILEQQLQTLVTKKLALDLDLGQGSPSFAPPTGDQAPEAPTTDRAAVSTKLAGEEKRCTPQ</sequence>
<dbReference type="AlphaFoldDB" id="F9FJT8"/>
<accession>F9FJT8</accession>
<evidence type="ECO:0000313" key="2">
    <source>
        <dbReference type="EMBL" id="EGU82821.1"/>
    </source>
</evidence>
<protein>
    <submittedName>
        <fullName evidence="2">Uncharacterized protein</fullName>
    </submittedName>
</protein>
<name>F9FJT8_FUSOF</name>
<evidence type="ECO:0000256" key="1">
    <source>
        <dbReference type="SAM" id="MobiDB-lite"/>
    </source>
</evidence>
<feature type="compositionally biased region" description="Basic and acidic residues" evidence="1">
    <location>
        <begin position="66"/>
        <end position="75"/>
    </location>
</feature>